<name>A0A7S4LCP7_9EUGL</name>
<dbReference type="EMBL" id="HBJA01091333">
    <property type="protein sequence ID" value="CAE0820613.1"/>
    <property type="molecule type" value="Transcribed_RNA"/>
</dbReference>
<reference evidence="1" key="1">
    <citation type="submission" date="2021-01" db="EMBL/GenBank/DDBJ databases">
        <authorList>
            <person name="Corre E."/>
            <person name="Pelletier E."/>
            <person name="Niang G."/>
            <person name="Scheremetjew M."/>
            <person name="Finn R."/>
            <person name="Kale V."/>
            <person name="Holt S."/>
            <person name="Cochrane G."/>
            <person name="Meng A."/>
            <person name="Brown T."/>
            <person name="Cohen L."/>
        </authorList>
    </citation>
    <scope>NUCLEOTIDE SEQUENCE</scope>
    <source>
        <strain evidence="1">CCMP1594</strain>
    </source>
</reference>
<dbReference type="AlphaFoldDB" id="A0A7S4LCP7"/>
<evidence type="ECO:0000313" key="1">
    <source>
        <dbReference type="EMBL" id="CAE0820613.1"/>
    </source>
</evidence>
<gene>
    <name evidence="1" type="ORF">EGYM00163_LOCUS31785</name>
</gene>
<protein>
    <submittedName>
        <fullName evidence="1">Uncharacterized protein</fullName>
    </submittedName>
</protein>
<organism evidence="1">
    <name type="scientific">Eutreptiella gymnastica</name>
    <dbReference type="NCBI Taxonomy" id="73025"/>
    <lineage>
        <taxon>Eukaryota</taxon>
        <taxon>Discoba</taxon>
        <taxon>Euglenozoa</taxon>
        <taxon>Euglenida</taxon>
        <taxon>Spirocuta</taxon>
        <taxon>Euglenophyceae</taxon>
        <taxon>Eutreptiales</taxon>
        <taxon>Eutreptiaceae</taxon>
        <taxon>Eutreptiella</taxon>
    </lineage>
</organism>
<sequence>MLKRNYDTKTKLQWCSLSKCYCDPVRRSAKTPWDCFSQPTHCDNHKLQTASQTACRLAATVQLGNGVQVSRSGGLLRTTGIKALHVFGMPESGHKMTQRSYVDVDTLHNVNAIDGLSSLGHSE</sequence>
<accession>A0A7S4LCP7</accession>
<proteinExistence type="predicted"/>